<feature type="domain" description="GST N-terminal" evidence="5">
    <location>
        <begin position="1"/>
        <end position="86"/>
    </location>
</feature>
<dbReference type="SFLD" id="SFLDG00358">
    <property type="entry name" value="Main_(cytGST)"/>
    <property type="match status" value="1"/>
</dbReference>
<keyword evidence="8" id="KW-1185">Reference proteome</keyword>
<proteinExistence type="inferred from homology"/>
<dbReference type="GO" id="GO:0004602">
    <property type="term" value="F:glutathione peroxidase activity"/>
    <property type="evidence" value="ECO:0007669"/>
    <property type="project" value="UniProtKB-ARBA"/>
</dbReference>
<dbReference type="Gene3D" id="3.40.30.10">
    <property type="entry name" value="Glutaredoxin"/>
    <property type="match status" value="1"/>
</dbReference>
<dbReference type="OrthoDB" id="2098326at2759"/>
<dbReference type="RefSeq" id="XP_025369690.1">
    <property type="nucleotide sequence ID" value="XM_025513890.1"/>
</dbReference>
<evidence type="ECO:0000256" key="1">
    <source>
        <dbReference type="ARBA" id="ARBA00007409"/>
    </source>
</evidence>
<evidence type="ECO:0000256" key="2">
    <source>
        <dbReference type="ARBA" id="ARBA00012452"/>
    </source>
</evidence>
<dbReference type="AlphaFoldDB" id="A0A316VYF9"/>
<dbReference type="GO" id="GO:0004364">
    <property type="term" value="F:glutathione transferase activity"/>
    <property type="evidence" value="ECO:0007669"/>
    <property type="project" value="UniProtKB-EC"/>
</dbReference>
<dbReference type="EMBL" id="KZ819378">
    <property type="protein sequence ID" value="PWN42530.1"/>
    <property type="molecule type" value="Genomic_DNA"/>
</dbReference>
<comment type="similarity">
    <text evidence="1">Belongs to the GST superfamily.</text>
</comment>
<reference evidence="7 8" key="1">
    <citation type="journal article" date="2018" name="Mol. Biol. Evol.">
        <title>Broad Genomic Sampling Reveals a Smut Pathogenic Ancestry of the Fungal Clade Ustilaginomycotina.</title>
        <authorList>
            <person name="Kijpornyongpan T."/>
            <person name="Mondo S.J."/>
            <person name="Barry K."/>
            <person name="Sandor L."/>
            <person name="Lee J."/>
            <person name="Lipzen A."/>
            <person name="Pangilinan J."/>
            <person name="LaButti K."/>
            <person name="Hainaut M."/>
            <person name="Henrissat B."/>
            <person name="Grigoriev I.V."/>
            <person name="Spatafora J.W."/>
            <person name="Aime M.C."/>
        </authorList>
    </citation>
    <scope>NUCLEOTIDE SEQUENCE [LARGE SCALE GENOMIC DNA]</scope>
    <source>
        <strain evidence="7 8">MCA 4658</strain>
    </source>
</reference>
<dbReference type="InterPro" id="IPR010987">
    <property type="entry name" value="Glutathione-S-Trfase_C-like"/>
</dbReference>
<evidence type="ECO:0000259" key="6">
    <source>
        <dbReference type="PROSITE" id="PS50405"/>
    </source>
</evidence>
<dbReference type="SUPFAM" id="SSF52833">
    <property type="entry name" value="Thioredoxin-like"/>
    <property type="match status" value="1"/>
</dbReference>
<dbReference type="InterPro" id="IPR040079">
    <property type="entry name" value="Glutathione_S-Trfase"/>
</dbReference>
<dbReference type="FunFam" id="3.40.30.10:FF:000156">
    <property type="entry name" value="Glutathione S-transferase 1"/>
    <property type="match status" value="1"/>
</dbReference>
<dbReference type="GO" id="GO:0005737">
    <property type="term" value="C:cytoplasm"/>
    <property type="evidence" value="ECO:0007669"/>
    <property type="project" value="UniProtKB-ARBA"/>
</dbReference>
<dbReference type="InParanoid" id="A0A316VYF9"/>
<dbReference type="InterPro" id="IPR004045">
    <property type="entry name" value="Glutathione_S-Trfase_N"/>
</dbReference>
<evidence type="ECO:0000313" key="7">
    <source>
        <dbReference type="EMBL" id="PWN42530.1"/>
    </source>
</evidence>
<evidence type="ECO:0000256" key="3">
    <source>
        <dbReference type="ARBA" id="ARBA00022679"/>
    </source>
</evidence>
<evidence type="ECO:0000259" key="5">
    <source>
        <dbReference type="PROSITE" id="PS50404"/>
    </source>
</evidence>
<protein>
    <recommendedName>
        <fullName evidence="2">glutathione transferase</fullName>
        <ecNumber evidence="2">2.5.1.18</ecNumber>
    </recommendedName>
</protein>
<name>A0A316VYF9_9BASI</name>
<comment type="catalytic activity">
    <reaction evidence="4">
        <text>RX + glutathione = an S-substituted glutathione + a halide anion + H(+)</text>
        <dbReference type="Rhea" id="RHEA:16437"/>
        <dbReference type="ChEBI" id="CHEBI:15378"/>
        <dbReference type="ChEBI" id="CHEBI:16042"/>
        <dbReference type="ChEBI" id="CHEBI:17792"/>
        <dbReference type="ChEBI" id="CHEBI:57925"/>
        <dbReference type="ChEBI" id="CHEBI:90779"/>
        <dbReference type="EC" id="2.5.1.18"/>
    </reaction>
</comment>
<sequence>MTLIVHHLNNSRSQRVLWLLEELGVDYEIKHYKRGPDMLAPKELKQAHPLGKSPFITDTDLSGKEITLAESGAIVDFIIEKYGKGAAVPVSTEDKLENNMWSHFAEGSLMPTMVMKLIFSTVPTQAPFLVRPIVSIICGQVCGRLVDPDIKSKLTYVSQALSKRGDPATSDKEIWFAGGDKDGNPTSADYQLMFPLEASIVGGRAANAPANLKAYVEKAQRRPAYQRALAKGGEYAYAAKL</sequence>
<dbReference type="PANTHER" id="PTHR44051">
    <property type="entry name" value="GLUTATHIONE S-TRANSFERASE-RELATED"/>
    <property type="match status" value="1"/>
</dbReference>
<keyword evidence="3 7" id="KW-0808">Transferase</keyword>
<dbReference type="CDD" id="cd03046">
    <property type="entry name" value="GST_N_GTT1_like"/>
    <property type="match status" value="1"/>
</dbReference>
<dbReference type="FunCoup" id="A0A316VYF9">
    <property type="interactions" value="238"/>
</dbReference>
<dbReference type="PANTHER" id="PTHR44051:SF9">
    <property type="entry name" value="GLUTATHIONE S-TRANSFERASE 1"/>
    <property type="match status" value="1"/>
</dbReference>
<dbReference type="STRING" id="1522189.A0A316VYF9"/>
<dbReference type="GeneID" id="37035760"/>
<dbReference type="SFLD" id="SFLDS00019">
    <property type="entry name" value="Glutathione_Transferase_(cytos"/>
    <property type="match status" value="1"/>
</dbReference>
<gene>
    <name evidence="7" type="ORF">IE81DRAFT_323289</name>
</gene>
<evidence type="ECO:0000313" key="8">
    <source>
        <dbReference type="Proteomes" id="UP000245783"/>
    </source>
</evidence>
<dbReference type="EC" id="2.5.1.18" evidence="2"/>
<organism evidence="7 8">
    <name type="scientific">Ceraceosorus guamensis</name>
    <dbReference type="NCBI Taxonomy" id="1522189"/>
    <lineage>
        <taxon>Eukaryota</taxon>
        <taxon>Fungi</taxon>
        <taxon>Dikarya</taxon>
        <taxon>Basidiomycota</taxon>
        <taxon>Ustilaginomycotina</taxon>
        <taxon>Exobasidiomycetes</taxon>
        <taxon>Ceraceosorales</taxon>
        <taxon>Ceraceosoraceae</taxon>
        <taxon>Ceraceosorus</taxon>
    </lineage>
</organism>
<dbReference type="Pfam" id="PF02798">
    <property type="entry name" value="GST_N"/>
    <property type="match status" value="1"/>
</dbReference>
<dbReference type="PROSITE" id="PS50404">
    <property type="entry name" value="GST_NTER"/>
    <property type="match status" value="1"/>
</dbReference>
<dbReference type="Proteomes" id="UP000245783">
    <property type="component" value="Unassembled WGS sequence"/>
</dbReference>
<accession>A0A316VYF9</accession>
<dbReference type="InterPro" id="IPR036282">
    <property type="entry name" value="Glutathione-S-Trfase_C_sf"/>
</dbReference>
<dbReference type="InterPro" id="IPR036249">
    <property type="entry name" value="Thioredoxin-like_sf"/>
</dbReference>
<evidence type="ECO:0000256" key="4">
    <source>
        <dbReference type="ARBA" id="ARBA00047960"/>
    </source>
</evidence>
<dbReference type="SUPFAM" id="SSF47616">
    <property type="entry name" value="GST C-terminal domain-like"/>
    <property type="match status" value="1"/>
</dbReference>
<feature type="domain" description="GST C-terminal" evidence="6">
    <location>
        <begin position="91"/>
        <end position="239"/>
    </location>
</feature>
<dbReference type="PROSITE" id="PS50405">
    <property type="entry name" value="GST_CTER"/>
    <property type="match status" value="1"/>
</dbReference>
<dbReference type="Gene3D" id="1.20.1050.10">
    <property type="match status" value="1"/>
</dbReference>